<comment type="caution">
    <text evidence="3">The sequence shown here is derived from an EMBL/GenBank/DDBJ whole genome shotgun (WGS) entry which is preliminary data.</text>
</comment>
<sequence length="210" mass="22490">MRTATAEPSFGPSSPMTTPPLPPAGVPEPTPGPSPAAAGPPPAPEPASLPTLRSEDGRLVLTDDRLEVRGQSFSLLELEGVELTPVRWLLWFLLGGFTLAGFLLAFLQHWLRTSPAMLGITAGALLLAYGTRGTNRLRIFRLGREAVYFSLPGATDAWQRLAAATNRRIQLRHDEAAAAAAAALTWQAEQEALQDPESPLPPEGPPFFLP</sequence>
<evidence type="ECO:0000313" key="3">
    <source>
        <dbReference type="EMBL" id="GAA3947859.1"/>
    </source>
</evidence>
<gene>
    <name evidence="3" type="ORF">GCM10022406_32120</name>
</gene>
<keyword evidence="2" id="KW-1133">Transmembrane helix</keyword>
<proteinExistence type="predicted"/>
<evidence type="ECO:0000313" key="4">
    <source>
        <dbReference type="Proteomes" id="UP001499909"/>
    </source>
</evidence>
<accession>A0ABP7NIE6</accession>
<keyword evidence="2" id="KW-0472">Membrane</keyword>
<organism evidence="3 4">
    <name type="scientific">Hymenobacter algoricola</name>
    <dbReference type="NCBI Taxonomy" id="486267"/>
    <lineage>
        <taxon>Bacteria</taxon>
        <taxon>Pseudomonadati</taxon>
        <taxon>Bacteroidota</taxon>
        <taxon>Cytophagia</taxon>
        <taxon>Cytophagales</taxon>
        <taxon>Hymenobacteraceae</taxon>
        <taxon>Hymenobacter</taxon>
    </lineage>
</organism>
<feature type="compositionally biased region" description="Pro residues" evidence="1">
    <location>
        <begin position="17"/>
        <end position="47"/>
    </location>
</feature>
<feature type="region of interest" description="Disordered" evidence="1">
    <location>
        <begin position="189"/>
        <end position="210"/>
    </location>
</feature>
<protein>
    <recommendedName>
        <fullName evidence="5">PrgI family protein</fullName>
    </recommendedName>
</protein>
<keyword evidence="4" id="KW-1185">Reference proteome</keyword>
<evidence type="ECO:0008006" key="5">
    <source>
        <dbReference type="Google" id="ProtNLM"/>
    </source>
</evidence>
<feature type="transmembrane region" description="Helical" evidence="2">
    <location>
        <begin position="113"/>
        <end position="131"/>
    </location>
</feature>
<name>A0ABP7NIE6_9BACT</name>
<feature type="transmembrane region" description="Helical" evidence="2">
    <location>
        <begin position="88"/>
        <end position="107"/>
    </location>
</feature>
<dbReference type="Proteomes" id="UP001499909">
    <property type="component" value="Unassembled WGS sequence"/>
</dbReference>
<feature type="compositionally biased region" description="Pro residues" evidence="1">
    <location>
        <begin position="198"/>
        <end position="210"/>
    </location>
</feature>
<reference evidence="4" key="1">
    <citation type="journal article" date="2019" name="Int. J. Syst. Evol. Microbiol.">
        <title>The Global Catalogue of Microorganisms (GCM) 10K type strain sequencing project: providing services to taxonomists for standard genome sequencing and annotation.</title>
        <authorList>
            <consortium name="The Broad Institute Genomics Platform"/>
            <consortium name="The Broad Institute Genome Sequencing Center for Infectious Disease"/>
            <person name="Wu L."/>
            <person name="Ma J."/>
        </authorList>
    </citation>
    <scope>NUCLEOTIDE SEQUENCE [LARGE SCALE GENOMIC DNA]</scope>
    <source>
        <strain evidence="4">JCM 17214</strain>
    </source>
</reference>
<evidence type="ECO:0000256" key="2">
    <source>
        <dbReference type="SAM" id="Phobius"/>
    </source>
</evidence>
<evidence type="ECO:0000256" key="1">
    <source>
        <dbReference type="SAM" id="MobiDB-lite"/>
    </source>
</evidence>
<dbReference type="EMBL" id="BAABDH010000103">
    <property type="protein sequence ID" value="GAA3947859.1"/>
    <property type="molecule type" value="Genomic_DNA"/>
</dbReference>
<feature type="region of interest" description="Disordered" evidence="1">
    <location>
        <begin position="1"/>
        <end position="54"/>
    </location>
</feature>
<keyword evidence="2" id="KW-0812">Transmembrane</keyword>